<dbReference type="GO" id="GO:0009505">
    <property type="term" value="C:plant-type cell wall"/>
    <property type="evidence" value="ECO:0000318"/>
    <property type="project" value="GO_Central"/>
</dbReference>
<dbReference type="PANTHER" id="PTHR21562:SF65">
    <property type="entry name" value="PECTIN ACETYLESTERASE"/>
    <property type="match status" value="1"/>
</dbReference>
<dbReference type="Pfam" id="PF03283">
    <property type="entry name" value="PAE"/>
    <property type="match status" value="2"/>
</dbReference>
<comment type="similarity">
    <text evidence="3 6">Belongs to the pectinacetylesterase family.</text>
</comment>
<sequence length="402" mass="45714">MHRIVLFSQYFKDEQVVIILLIFLVLLYCTSHVVGAKDDLYVNITILEILQRIIIRYGFVFCTVCLDGSPPAYHLHRGHGTGLGSWIIYLDGGGWCDSITACLNRSTTNLGSTKHMGKEGFFDGILHNTSIRNPEFHNWNRVRIKYCDGSSFTGDVEQVDPENKLYFRGARIFKAIMEDLWSKGLESAENVRIYCTFSAILSGISAGGLATILNCDKFKCLLPENARVGCVADAGFFIYGRTIDDTSYIQEMYHKIVNLHKSYKLSLFLFCFKGLLRIYHQPAHLKNILVPPHVDPQHVWEDCLNNTKTCTSSQHIAIQAFGVEFLKTFEGLPPCFTRGYFLTSCYSHGGILAPPYWFSSTSPRLLNKTIGETVADWYFERTRFQCIDPYPCVKVCKDLNNH</sequence>
<evidence type="ECO:0000256" key="4">
    <source>
        <dbReference type="ARBA" id="ARBA00022512"/>
    </source>
</evidence>
<evidence type="ECO:0000256" key="1">
    <source>
        <dbReference type="ARBA" id="ARBA00003534"/>
    </source>
</evidence>
<keyword evidence="8" id="KW-1185">Reference proteome</keyword>
<evidence type="ECO:0000256" key="3">
    <source>
        <dbReference type="ARBA" id="ARBA00005784"/>
    </source>
</evidence>
<dbReference type="InterPro" id="IPR004963">
    <property type="entry name" value="PAE/NOTUM"/>
</dbReference>
<comment type="function">
    <text evidence="1 6">Hydrolyzes acetyl esters in homogalacturonan regions of pectin. In type I primary cell wall, galacturonic acid residues of pectin can be acetylated at the O-2 and O-3 positions. Decreasing the degree of acetylation of pectin gels in vitro alters their physical properties.</text>
</comment>
<protein>
    <recommendedName>
        <fullName evidence="6">Pectin acetylesterase</fullName>
        <ecNumber evidence="6">3.1.1.-</ecNumber>
    </recommendedName>
</protein>
<reference evidence="7" key="1">
    <citation type="journal article" date="2012" name="Nature">
        <title>The tomato genome sequence provides insights into fleshy fruit evolution.</title>
        <authorList>
            <consortium name="Tomato Genome Consortium"/>
        </authorList>
    </citation>
    <scope>NUCLEOTIDE SEQUENCE [LARGE SCALE GENOMIC DNA]</scope>
    <source>
        <strain evidence="7">cv. Heinz 1706</strain>
    </source>
</reference>
<name>A0A3Q7HQC7_SOLLC</name>
<reference evidence="7" key="2">
    <citation type="submission" date="2019-01" db="UniProtKB">
        <authorList>
            <consortium name="EnsemblPlants"/>
        </authorList>
    </citation>
    <scope>IDENTIFICATION</scope>
    <source>
        <strain evidence="7">cv. Heinz 1706</strain>
    </source>
</reference>
<keyword evidence="5 6" id="KW-0961">Cell wall biogenesis/degradation</keyword>
<organism evidence="7">
    <name type="scientific">Solanum lycopersicum</name>
    <name type="common">Tomato</name>
    <name type="synonym">Lycopersicon esculentum</name>
    <dbReference type="NCBI Taxonomy" id="4081"/>
    <lineage>
        <taxon>Eukaryota</taxon>
        <taxon>Viridiplantae</taxon>
        <taxon>Streptophyta</taxon>
        <taxon>Embryophyta</taxon>
        <taxon>Tracheophyta</taxon>
        <taxon>Spermatophyta</taxon>
        <taxon>Magnoliopsida</taxon>
        <taxon>eudicotyledons</taxon>
        <taxon>Gunneridae</taxon>
        <taxon>Pentapetalae</taxon>
        <taxon>asterids</taxon>
        <taxon>lamiids</taxon>
        <taxon>Solanales</taxon>
        <taxon>Solanaceae</taxon>
        <taxon>Solanoideae</taxon>
        <taxon>Solaneae</taxon>
        <taxon>Solanum</taxon>
        <taxon>Solanum subgen. Lycopersicon</taxon>
    </lineage>
</organism>
<dbReference type="PANTHER" id="PTHR21562">
    <property type="entry name" value="NOTUM-RELATED"/>
    <property type="match status" value="1"/>
</dbReference>
<keyword evidence="6" id="KW-0378">Hydrolase</keyword>
<comment type="subcellular location">
    <subcellularLocation>
        <location evidence="2 6">Secreted</location>
        <location evidence="2 6">Cell wall</location>
    </subcellularLocation>
</comment>
<dbReference type="EC" id="3.1.1.-" evidence="6"/>
<evidence type="ECO:0000256" key="5">
    <source>
        <dbReference type="ARBA" id="ARBA00023316"/>
    </source>
</evidence>
<dbReference type="OMA" id="SHISNCT"/>
<dbReference type="Proteomes" id="UP000004994">
    <property type="component" value="Chromosome 8"/>
</dbReference>
<dbReference type="Gramene" id="Solyc08g074990.2.1">
    <property type="protein sequence ID" value="Solyc08g074990.2.1"/>
    <property type="gene ID" value="Solyc08g074990.2"/>
</dbReference>
<accession>A0A3Q7HQC7</accession>
<keyword evidence="4 6" id="KW-0134">Cell wall</keyword>
<evidence type="ECO:0000313" key="8">
    <source>
        <dbReference type="Proteomes" id="UP000004994"/>
    </source>
</evidence>
<dbReference type="GO" id="GO:0052793">
    <property type="term" value="F:pectin acetylesterase activity"/>
    <property type="evidence" value="ECO:0000318"/>
    <property type="project" value="GO_Central"/>
</dbReference>
<evidence type="ECO:0000313" key="7">
    <source>
        <dbReference type="EnsemblPlants" id="Solyc08g074990.2.1"/>
    </source>
</evidence>
<dbReference type="AlphaFoldDB" id="A0A3Q7HQC7"/>
<evidence type="ECO:0000256" key="6">
    <source>
        <dbReference type="RuleBase" id="RU363114"/>
    </source>
</evidence>
<dbReference type="GO" id="GO:0071555">
    <property type="term" value="P:cell wall organization"/>
    <property type="evidence" value="ECO:0000318"/>
    <property type="project" value="GO_Central"/>
</dbReference>
<dbReference type="InParanoid" id="A0A3Q7HQC7"/>
<dbReference type="EnsemblPlants" id="Solyc08g074990.2.1">
    <property type="protein sequence ID" value="Solyc08g074990.2.1"/>
    <property type="gene ID" value="Solyc08g074990.2"/>
</dbReference>
<keyword evidence="6" id="KW-0964">Secreted</keyword>
<evidence type="ECO:0000256" key="2">
    <source>
        <dbReference type="ARBA" id="ARBA00004191"/>
    </source>
</evidence>
<proteinExistence type="inferred from homology"/>
<dbReference type="STRING" id="4081.A0A3Q7HQC7"/>